<feature type="compositionally biased region" description="Acidic residues" evidence="1">
    <location>
        <begin position="191"/>
        <end position="202"/>
    </location>
</feature>
<organism evidence="2 3">
    <name type="scientific">Pristionchus fissidentatus</name>
    <dbReference type="NCBI Taxonomy" id="1538716"/>
    <lineage>
        <taxon>Eukaryota</taxon>
        <taxon>Metazoa</taxon>
        <taxon>Ecdysozoa</taxon>
        <taxon>Nematoda</taxon>
        <taxon>Chromadorea</taxon>
        <taxon>Rhabditida</taxon>
        <taxon>Rhabditina</taxon>
        <taxon>Diplogasteromorpha</taxon>
        <taxon>Diplogasteroidea</taxon>
        <taxon>Neodiplogasteridae</taxon>
        <taxon>Pristionchus</taxon>
    </lineage>
</organism>
<comment type="caution">
    <text evidence="2">The sequence shown here is derived from an EMBL/GenBank/DDBJ whole genome shotgun (WGS) entry which is preliminary data.</text>
</comment>
<feature type="compositionally biased region" description="Basic and acidic residues" evidence="1">
    <location>
        <begin position="18"/>
        <end position="27"/>
    </location>
</feature>
<evidence type="ECO:0000313" key="2">
    <source>
        <dbReference type="EMBL" id="GMT32131.1"/>
    </source>
</evidence>
<accession>A0AAV5WIM7</accession>
<dbReference type="AlphaFoldDB" id="A0AAV5WIM7"/>
<feature type="region of interest" description="Disordered" evidence="1">
    <location>
        <begin position="276"/>
        <end position="303"/>
    </location>
</feature>
<name>A0AAV5WIM7_9BILA</name>
<feature type="region of interest" description="Disordered" evidence="1">
    <location>
        <begin position="146"/>
        <end position="222"/>
    </location>
</feature>
<feature type="compositionally biased region" description="Basic and acidic residues" evidence="1">
    <location>
        <begin position="51"/>
        <end position="66"/>
    </location>
</feature>
<keyword evidence="3" id="KW-1185">Reference proteome</keyword>
<feature type="compositionally biased region" description="Basic and acidic residues" evidence="1">
    <location>
        <begin position="88"/>
        <end position="118"/>
    </location>
</feature>
<feature type="compositionally biased region" description="Basic and acidic residues" evidence="1">
    <location>
        <begin position="203"/>
        <end position="217"/>
    </location>
</feature>
<gene>
    <name evidence="2" type="ORF">PFISCL1PPCAC_23428</name>
</gene>
<feature type="non-terminal residue" evidence="2">
    <location>
        <position position="303"/>
    </location>
</feature>
<dbReference type="Proteomes" id="UP001432322">
    <property type="component" value="Unassembled WGS sequence"/>
</dbReference>
<feature type="non-terminal residue" evidence="2">
    <location>
        <position position="1"/>
    </location>
</feature>
<reference evidence="2" key="1">
    <citation type="submission" date="2023-10" db="EMBL/GenBank/DDBJ databases">
        <title>Genome assembly of Pristionchus species.</title>
        <authorList>
            <person name="Yoshida K."/>
            <person name="Sommer R.J."/>
        </authorList>
    </citation>
    <scope>NUCLEOTIDE SEQUENCE</scope>
    <source>
        <strain evidence="2">RS5133</strain>
    </source>
</reference>
<feature type="compositionally biased region" description="Acidic residues" evidence="1">
    <location>
        <begin position="169"/>
        <end position="179"/>
    </location>
</feature>
<feature type="compositionally biased region" description="Basic and acidic residues" evidence="1">
    <location>
        <begin position="146"/>
        <end position="168"/>
    </location>
</feature>
<protein>
    <submittedName>
        <fullName evidence="2">Uncharacterized protein</fullName>
    </submittedName>
</protein>
<proteinExistence type="predicted"/>
<feature type="region of interest" description="Disordered" evidence="1">
    <location>
        <begin position="1"/>
        <end position="124"/>
    </location>
</feature>
<evidence type="ECO:0000256" key="1">
    <source>
        <dbReference type="SAM" id="MobiDB-lite"/>
    </source>
</evidence>
<sequence length="303" mass="33862">HSAGSASELEMPRKRRASERAEEERPPSTRVTRSQFKKEVGPSRKVKKGAKKVEKTSEGTEKKIRMTADVVISDQLAYSSQDEESAEPTERRSARIGKKDVSVPTAGRRDVMKKKAAEIKQITAPPTRTRALSVITRQMVANLVKGREKKEKKTIKKEMKRNIARDTEESTVDTEEEQEDAPHDTEGSTVETDDGEETDEDTVIEKKDEMEETVMEKEDGEEVVGVIEEEDTIVIVKSGSEVFTDDKMEEEEGEAKEDGEEVVGVIEEEDTVVIVKNESGGILNDKMDEEEGEEKKEEQSGTG</sequence>
<dbReference type="EMBL" id="BTSY01000006">
    <property type="protein sequence ID" value="GMT32131.1"/>
    <property type="molecule type" value="Genomic_DNA"/>
</dbReference>
<evidence type="ECO:0000313" key="3">
    <source>
        <dbReference type="Proteomes" id="UP001432322"/>
    </source>
</evidence>
<feature type="compositionally biased region" description="Basic and acidic residues" evidence="1">
    <location>
        <begin position="293"/>
        <end position="303"/>
    </location>
</feature>